<dbReference type="PANTHER" id="PTHR12683:SF13">
    <property type="entry name" value="CDK-ACTIVATING KINASE ASSEMBLY FACTOR MAT1"/>
    <property type="match status" value="1"/>
</dbReference>
<keyword evidence="3" id="KW-1185">Reference proteome</keyword>
<name>A0AAD5H190_9CHLO</name>
<dbReference type="GO" id="GO:0006357">
    <property type="term" value="P:regulation of transcription by RNA polymerase II"/>
    <property type="evidence" value="ECO:0007669"/>
    <property type="project" value="TreeGrafter"/>
</dbReference>
<comment type="caution">
    <text evidence="2">The sequence shown here is derived from an EMBL/GenBank/DDBJ whole genome shotgun (WGS) entry which is preliminary data.</text>
</comment>
<dbReference type="EMBL" id="JADXDR010000082">
    <property type="protein sequence ID" value="KAI7840364.1"/>
    <property type="molecule type" value="Genomic_DNA"/>
</dbReference>
<dbReference type="Proteomes" id="UP001205105">
    <property type="component" value="Unassembled WGS sequence"/>
</dbReference>
<sequence length="232" mass="24861">MVLSPATQALRKEMKIRARVEAIFNKHEDDFESKQEFDDYLEEREDIIFNLSEGVDVAEMERKVEQYRLANAESIIRNEARRCGRGACFGGTACCFTASLYRLANAESIIRNGARRAEELRRKAAAGEEGAGHAGISGTAAAFAEGADAEPHQGMEYTAAMPEAAAAAVLGMGTAPVPLSSAAADAAGNLQAPGGGQLSSEAWRTMALSSGWRPEFPKRKALEQAFGSVLVF</sequence>
<organism evidence="2 3">
    <name type="scientific">Chlorella ohadii</name>
    <dbReference type="NCBI Taxonomy" id="2649997"/>
    <lineage>
        <taxon>Eukaryota</taxon>
        <taxon>Viridiplantae</taxon>
        <taxon>Chlorophyta</taxon>
        <taxon>core chlorophytes</taxon>
        <taxon>Trebouxiophyceae</taxon>
        <taxon>Chlorellales</taxon>
        <taxon>Chlorellaceae</taxon>
        <taxon>Chlorella clade</taxon>
        <taxon>Chlorella</taxon>
    </lineage>
</organism>
<evidence type="ECO:0000259" key="1">
    <source>
        <dbReference type="Pfam" id="PF06391"/>
    </source>
</evidence>
<protein>
    <recommendedName>
        <fullName evidence="1">MAT1 centre domain-containing protein</fullName>
    </recommendedName>
</protein>
<dbReference type="InterPro" id="IPR015877">
    <property type="entry name" value="MAT1_centre"/>
</dbReference>
<dbReference type="GO" id="GO:0006281">
    <property type="term" value="P:DNA repair"/>
    <property type="evidence" value="ECO:0007669"/>
    <property type="project" value="TreeGrafter"/>
</dbReference>
<dbReference type="Pfam" id="PF06391">
    <property type="entry name" value="MAT1"/>
    <property type="match status" value="1"/>
</dbReference>
<evidence type="ECO:0000313" key="2">
    <source>
        <dbReference type="EMBL" id="KAI7840364.1"/>
    </source>
</evidence>
<dbReference type="GO" id="GO:0005675">
    <property type="term" value="C:transcription factor TFIIH holo complex"/>
    <property type="evidence" value="ECO:0007669"/>
    <property type="project" value="TreeGrafter"/>
</dbReference>
<proteinExistence type="predicted"/>
<gene>
    <name evidence="2" type="ORF">COHA_005908</name>
</gene>
<dbReference type="PANTHER" id="PTHR12683">
    <property type="entry name" value="CDK-ACTIVATING KINASE ASSEMBLY FACTOR MAT1"/>
    <property type="match status" value="1"/>
</dbReference>
<feature type="domain" description="MAT1 centre" evidence="1">
    <location>
        <begin position="11"/>
        <end position="82"/>
    </location>
</feature>
<reference evidence="2" key="1">
    <citation type="submission" date="2020-11" db="EMBL/GenBank/DDBJ databases">
        <title>Chlorella ohadii genome sequencing and assembly.</title>
        <authorList>
            <person name="Murik O."/>
            <person name="Treves H."/>
            <person name="Kedem I."/>
            <person name="Shotland Y."/>
            <person name="Kaplan A."/>
        </authorList>
    </citation>
    <scope>NUCLEOTIDE SEQUENCE</scope>
    <source>
        <strain evidence="2">1</strain>
    </source>
</reference>
<evidence type="ECO:0000313" key="3">
    <source>
        <dbReference type="Proteomes" id="UP001205105"/>
    </source>
</evidence>
<accession>A0AAD5H190</accession>
<dbReference type="AlphaFoldDB" id="A0AAD5H190"/>